<accession>A0ABY6MD06</accession>
<evidence type="ECO:0000313" key="2">
    <source>
        <dbReference type="EMBL" id="UZD20983.1"/>
    </source>
</evidence>
<protein>
    <submittedName>
        <fullName evidence="2">Uncharacterized protein</fullName>
    </submittedName>
</protein>
<keyword evidence="1" id="KW-0812">Transmembrane</keyword>
<sequence length="186" mass="22026">MNTKSKKFTKKGIIPVFLIILLTIAIQFTDYWDFKNDSKINQEKSYELFSNIAAFFPEKPKVNYLIYQNDTFLGYTVKKEEIEYTIWNLNKFYPDTLMLENWSVDFLFNQGLTNIIINWTPTHPNAILENHSEDSINMITFKDKLLLDSVNQLYYARFSYPTNPLSDSIYQKMGNQYFNSIKIDSK</sequence>
<name>A0ABY6MD06_9BACT</name>
<gene>
    <name evidence="2" type="ORF">OM944_09855</name>
</gene>
<proteinExistence type="predicted"/>
<feature type="transmembrane region" description="Helical" evidence="1">
    <location>
        <begin position="12"/>
        <end position="32"/>
    </location>
</feature>
<evidence type="ECO:0000256" key="1">
    <source>
        <dbReference type="SAM" id="Phobius"/>
    </source>
</evidence>
<keyword evidence="3" id="KW-1185">Reference proteome</keyword>
<keyword evidence="1" id="KW-1133">Transmembrane helix</keyword>
<evidence type="ECO:0000313" key="3">
    <source>
        <dbReference type="Proteomes" id="UP001163156"/>
    </source>
</evidence>
<dbReference type="RefSeq" id="WP_264807414.1">
    <property type="nucleotide sequence ID" value="NZ_CP110226.1"/>
</dbReference>
<reference evidence="2" key="1">
    <citation type="submission" date="2022-10" db="EMBL/GenBank/DDBJ databases">
        <title>Algoriphagus sp. a novel bacteria isolate from halophytes salicornia europaea.</title>
        <authorList>
            <person name="Peng Y."/>
            <person name="Jiang L."/>
            <person name="Lee J."/>
        </authorList>
    </citation>
    <scope>NUCLEOTIDE SEQUENCE</scope>
    <source>
        <strain evidence="2">TR-M5</strain>
    </source>
</reference>
<dbReference type="Proteomes" id="UP001163156">
    <property type="component" value="Chromosome"/>
</dbReference>
<keyword evidence="1" id="KW-0472">Membrane</keyword>
<organism evidence="2 3">
    <name type="scientific">Algoriphagus halophytocola</name>
    <dbReference type="NCBI Taxonomy" id="2991499"/>
    <lineage>
        <taxon>Bacteria</taxon>
        <taxon>Pseudomonadati</taxon>
        <taxon>Bacteroidota</taxon>
        <taxon>Cytophagia</taxon>
        <taxon>Cytophagales</taxon>
        <taxon>Cyclobacteriaceae</taxon>
        <taxon>Algoriphagus</taxon>
    </lineage>
</organism>
<dbReference type="EMBL" id="CP110226">
    <property type="protein sequence ID" value="UZD20983.1"/>
    <property type="molecule type" value="Genomic_DNA"/>
</dbReference>